<dbReference type="SUPFAM" id="SSF48173">
    <property type="entry name" value="Cryptochrome/photolyase FAD-binding domain"/>
    <property type="match status" value="1"/>
</dbReference>
<proteinExistence type="predicted"/>
<name>A0AAJ4UVN9_9EURY</name>
<dbReference type="Gene3D" id="1.10.579.10">
    <property type="entry name" value="DNA Cyclobutane Dipyrimidine Photolyase, subunit A, domain 3"/>
    <property type="match status" value="1"/>
</dbReference>
<evidence type="ECO:0000313" key="2">
    <source>
        <dbReference type="Proteomes" id="UP000270581"/>
    </source>
</evidence>
<protein>
    <submittedName>
        <fullName evidence="1">Cryptochrome/photolyase family protein</fullName>
    </submittedName>
</protein>
<keyword evidence="2" id="KW-1185">Reference proteome</keyword>
<dbReference type="Gene3D" id="1.10.10.1710">
    <property type="entry name" value="Deoxyribodipyrimidine photolyase-related"/>
    <property type="match status" value="1"/>
</dbReference>
<dbReference type="InterPro" id="IPR014729">
    <property type="entry name" value="Rossmann-like_a/b/a_fold"/>
</dbReference>
<dbReference type="Gene3D" id="3.40.50.620">
    <property type="entry name" value="HUPs"/>
    <property type="match status" value="1"/>
</dbReference>
<dbReference type="Proteomes" id="UP000270581">
    <property type="component" value="Unassembled WGS sequence"/>
</dbReference>
<dbReference type="EMBL" id="RJJC01000001">
    <property type="protein sequence ID" value="RNJ26135.1"/>
    <property type="molecule type" value="Genomic_DNA"/>
</dbReference>
<dbReference type="InterPro" id="IPR007357">
    <property type="entry name" value="PhrB-like"/>
</dbReference>
<reference evidence="1 2" key="1">
    <citation type="submission" date="2018-11" db="EMBL/GenBank/DDBJ databases">
        <title>Genome sequences of Natronomonas sp. CBA1133.</title>
        <authorList>
            <person name="Roh S.W."/>
            <person name="Cha I.-T."/>
        </authorList>
    </citation>
    <scope>NUCLEOTIDE SEQUENCE [LARGE SCALE GENOMIC DNA]</scope>
    <source>
        <strain evidence="1 2">CBA1133</strain>
    </source>
</reference>
<comment type="caution">
    <text evidence="1">The sequence shown here is derived from an EMBL/GenBank/DDBJ whole genome shotgun (WGS) entry which is preliminary data.</text>
</comment>
<dbReference type="AlphaFoldDB" id="A0AAJ4UVN9"/>
<sequence>MAVLVLGDQLHPAYGPVADADRVVMIEATAFARRRAYHPHKLTLVFAAMRQFRDRLRESGTTVDYYRCETFADGFDAHFESYPDDDLVVMESPSYGTSDRLQSLVEERGGTLEVVENDLFLSTREQWDEHAGDGDPPYRHENFYRYMRRETGYLMVDGDPVGGEWNYDDENQQFPGEEYETPDPPRYEMDATTREVWEWARNLSGSYDTDPPGPEWADPEPFFWPTTREQALDALDTFVDERLAEFGPYQDAMLDDEWSLNHALLSGAINVGLLHPAEVIEAVIEGAREQPDTPLNSVEGFVRQLLGWREFMRHTYREGMPELASANQLDATEDLPEAFWTGETDMRCLSDVVGGVRKRGYSHHIERLMILSNFALIYGVEPAQLNEWFHAGYVDAYHWVTTPNVVEMGSFGQGIFATKPYASSANYVNRMSDYCGDCDYYHTKATGEGACPFNTLYWEFLDRNEDSLGDNHRMGLVYSHLENKDDEEMAAIRERASEVRSMAESMEL</sequence>
<accession>A0AAJ4UVN9</accession>
<dbReference type="InterPro" id="IPR052551">
    <property type="entry name" value="UV-DNA_repair_photolyase"/>
</dbReference>
<dbReference type="PANTHER" id="PTHR38657:SF1">
    <property type="entry name" value="SLR1343 PROTEIN"/>
    <property type="match status" value="1"/>
</dbReference>
<organism evidence="1 2">
    <name type="scientific">Halosegnis longus</name>
    <dbReference type="NCBI Taxonomy" id="2216012"/>
    <lineage>
        <taxon>Archaea</taxon>
        <taxon>Methanobacteriati</taxon>
        <taxon>Methanobacteriota</taxon>
        <taxon>Stenosarchaea group</taxon>
        <taxon>Halobacteria</taxon>
        <taxon>Halobacteriales</taxon>
        <taxon>Natronomonadaceae</taxon>
        <taxon>Halosegnis</taxon>
    </lineage>
</organism>
<dbReference type="InterPro" id="IPR036134">
    <property type="entry name" value="Crypto/Photolyase_FAD-like_sf"/>
</dbReference>
<dbReference type="RefSeq" id="WP_123123971.1">
    <property type="nucleotide sequence ID" value="NZ_RJJC01000001.1"/>
</dbReference>
<dbReference type="PANTHER" id="PTHR38657">
    <property type="entry name" value="SLR1343 PROTEIN"/>
    <property type="match status" value="1"/>
</dbReference>
<dbReference type="Pfam" id="PF04244">
    <property type="entry name" value="DPRP"/>
    <property type="match status" value="1"/>
</dbReference>
<dbReference type="Gene3D" id="1.25.40.80">
    <property type="match status" value="1"/>
</dbReference>
<evidence type="ECO:0000313" key="1">
    <source>
        <dbReference type="EMBL" id="RNJ26135.1"/>
    </source>
</evidence>
<gene>
    <name evidence="1" type="ORF">Nmn1133_05185</name>
</gene>